<sequence length="134" mass="15953">NKGKRSSSLKIRQQFAEDEKKKEEKMEKEAREKEEITQADEEKLAQLIGMFKGMRIQIVIECGEEIETTNADWWDKNRIILLDFDVEQLFSHPDKLQMLSQMEKPKTKEDFKKLLQGMEGIKFDLNEEIEVKFR</sequence>
<evidence type="ECO:0000256" key="1">
    <source>
        <dbReference type="SAM" id="MobiDB-lite"/>
    </source>
</evidence>
<dbReference type="AlphaFoldDB" id="X0RFZ4"/>
<protein>
    <submittedName>
        <fullName evidence="2">Uncharacterized protein</fullName>
    </submittedName>
</protein>
<feature type="region of interest" description="Disordered" evidence="1">
    <location>
        <begin position="1"/>
        <end position="38"/>
    </location>
</feature>
<name>X0RFZ4_9ZZZZ</name>
<organism evidence="2">
    <name type="scientific">marine sediment metagenome</name>
    <dbReference type="NCBI Taxonomy" id="412755"/>
    <lineage>
        <taxon>unclassified sequences</taxon>
        <taxon>metagenomes</taxon>
        <taxon>ecological metagenomes</taxon>
    </lineage>
</organism>
<comment type="caution">
    <text evidence="2">The sequence shown here is derived from an EMBL/GenBank/DDBJ whole genome shotgun (WGS) entry which is preliminary data.</text>
</comment>
<reference evidence="2" key="1">
    <citation type="journal article" date="2014" name="Front. Microbiol.">
        <title>High frequency of phylogenetically diverse reductive dehalogenase-homologous genes in deep subseafloor sedimentary metagenomes.</title>
        <authorList>
            <person name="Kawai M."/>
            <person name="Futagami T."/>
            <person name="Toyoda A."/>
            <person name="Takaki Y."/>
            <person name="Nishi S."/>
            <person name="Hori S."/>
            <person name="Arai W."/>
            <person name="Tsubouchi T."/>
            <person name="Morono Y."/>
            <person name="Uchiyama I."/>
            <person name="Ito T."/>
            <person name="Fujiyama A."/>
            <person name="Inagaki F."/>
            <person name="Takami H."/>
        </authorList>
    </citation>
    <scope>NUCLEOTIDE SEQUENCE</scope>
    <source>
        <strain evidence="2">Expedition CK06-06</strain>
    </source>
</reference>
<proteinExistence type="predicted"/>
<accession>X0RFZ4</accession>
<gene>
    <name evidence="2" type="ORF">S01H1_09785</name>
</gene>
<evidence type="ECO:0000313" key="2">
    <source>
        <dbReference type="EMBL" id="GAF67698.1"/>
    </source>
</evidence>
<feature type="compositionally biased region" description="Basic and acidic residues" evidence="1">
    <location>
        <begin position="15"/>
        <end position="38"/>
    </location>
</feature>
<feature type="non-terminal residue" evidence="2">
    <location>
        <position position="1"/>
    </location>
</feature>
<dbReference type="EMBL" id="BARS01005002">
    <property type="protein sequence ID" value="GAF67698.1"/>
    <property type="molecule type" value="Genomic_DNA"/>
</dbReference>